<dbReference type="WBParaSite" id="RSKR_0000761300.1">
    <property type="protein sequence ID" value="RSKR_0000761300.1"/>
    <property type="gene ID" value="RSKR_0000761300"/>
</dbReference>
<organism evidence="1 2">
    <name type="scientific">Rhabditophanes sp. KR3021</name>
    <dbReference type="NCBI Taxonomy" id="114890"/>
    <lineage>
        <taxon>Eukaryota</taxon>
        <taxon>Metazoa</taxon>
        <taxon>Ecdysozoa</taxon>
        <taxon>Nematoda</taxon>
        <taxon>Chromadorea</taxon>
        <taxon>Rhabditida</taxon>
        <taxon>Tylenchina</taxon>
        <taxon>Panagrolaimomorpha</taxon>
        <taxon>Strongyloidoidea</taxon>
        <taxon>Alloionematidae</taxon>
        <taxon>Rhabditophanes</taxon>
    </lineage>
</organism>
<evidence type="ECO:0000313" key="2">
    <source>
        <dbReference type="WBParaSite" id="RSKR_0000761300.1"/>
    </source>
</evidence>
<reference evidence="2" key="1">
    <citation type="submission" date="2016-11" db="UniProtKB">
        <authorList>
            <consortium name="WormBaseParasite"/>
        </authorList>
    </citation>
    <scope>IDENTIFICATION</scope>
    <source>
        <strain evidence="2">KR3021</strain>
    </source>
</reference>
<proteinExistence type="predicted"/>
<evidence type="ECO:0000313" key="1">
    <source>
        <dbReference type="Proteomes" id="UP000095286"/>
    </source>
</evidence>
<protein>
    <submittedName>
        <fullName evidence="2">Uncharacterized protein</fullName>
    </submittedName>
</protein>
<sequence length="95" mass="10845">MTKLTIVSLILIISLLQVVLAAPQYGRLPDGPHNNFGRYNYGQPRHDHYRNYGRFDRNRFGGQDSGYGRRNYLPRGGNPTLSKTIITKTITTIDH</sequence>
<name>A0AC35U3Q1_9BILA</name>
<dbReference type="Proteomes" id="UP000095286">
    <property type="component" value="Unplaced"/>
</dbReference>
<accession>A0AC35U3Q1</accession>